<comment type="similarity">
    <text evidence="1">Belongs to the HMG-CoA reductase family.</text>
</comment>
<dbReference type="PANTHER" id="PTHR10572">
    <property type="entry name" value="3-HYDROXY-3-METHYLGLUTARYL-COENZYME A REDUCTASE"/>
    <property type="match status" value="1"/>
</dbReference>
<dbReference type="Gene3D" id="3.30.70.420">
    <property type="entry name" value="Hydroxymethylglutaryl-CoA reductase, class I/II, NAD/NADP-binding domain"/>
    <property type="match status" value="1"/>
</dbReference>
<sequence length="365" mass="39710">MRIDGDFVAKKLGKNIGNIIIAQRDDEGNIYCENLIGAVVIPLGIAGPLRINGDHINGDYYVPLATTEGALVASVNRGCKVISLSGGVNVSLNRIGTTRGPVFYVNSLKEADKFETWLQTNEKKIAKVIEQTSSHLKFIKLETKNVGNYIYVRLYFNTDQAMGMNMATIATQKFADYVALETKTKCLTIAGNYDIDKKPSWLNFISGRGFQGWGEIIIKEKIINEILKTTSRKIFDVWLAKCMIGSAMSGSMGFNAHFANIIAAFYVATGQDLAHVVEGSMGITSTKVLGNNDLYFSVYLPALMLGMVGGGTKLRTQTEAREIIGVNKIEQLVEVLVGAILAGELSLLASLAEGSLAKVHEKLGR</sequence>
<dbReference type="SUPFAM" id="SSF56542">
    <property type="entry name" value="Substrate-binding domain of HMG-CoA reductase"/>
    <property type="match status" value="1"/>
</dbReference>
<keyword evidence="4" id="KW-0560">Oxidoreductase</keyword>
<dbReference type="AlphaFoldDB" id="A0A1J5HXA1"/>
<dbReference type="GO" id="GO:0004420">
    <property type="term" value="F:hydroxymethylglutaryl-CoA reductase (NADPH) activity"/>
    <property type="evidence" value="ECO:0007669"/>
    <property type="project" value="UniProtKB-EC"/>
</dbReference>
<dbReference type="PROSITE" id="PS50065">
    <property type="entry name" value="HMG_COA_REDUCTASE_4"/>
    <property type="match status" value="1"/>
</dbReference>
<dbReference type="EC" id="1.1.1.34" evidence="2"/>
<evidence type="ECO:0000256" key="3">
    <source>
        <dbReference type="ARBA" id="ARBA00022857"/>
    </source>
</evidence>
<gene>
    <name evidence="5" type="ORF">AUK04_00570</name>
</gene>
<name>A0A1J5HXA1_9BACT</name>
<dbReference type="GO" id="GO:0016126">
    <property type="term" value="P:sterol biosynthetic process"/>
    <property type="evidence" value="ECO:0007669"/>
    <property type="project" value="TreeGrafter"/>
</dbReference>
<proteinExistence type="inferred from homology"/>
<accession>A0A1J5HXA1</accession>
<reference evidence="5 6" key="1">
    <citation type="journal article" date="2016" name="Environ. Microbiol.">
        <title>Genomic resolution of a cold subsurface aquifer community provides metabolic insights for novel microbes adapted to high CO concentrations.</title>
        <authorList>
            <person name="Probst A.J."/>
            <person name="Castelle C.J."/>
            <person name="Singh A."/>
            <person name="Brown C.T."/>
            <person name="Anantharaman K."/>
            <person name="Sharon I."/>
            <person name="Hug L.A."/>
            <person name="Burstein D."/>
            <person name="Emerson J.B."/>
            <person name="Thomas B.C."/>
            <person name="Banfield J.F."/>
        </authorList>
    </citation>
    <scope>NUCLEOTIDE SEQUENCE [LARGE SCALE GENOMIC DNA]</scope>
    <source>
        <strain evidence="5">CG2_30_33_16</strain>
    </source>
</reference>
<dbReference type="Proteomes" id="UP000183758">
    <property type="component" value="Unassembled WGS sequence"/>
</dbReference>
<organism evidence="5 6">
    <name type="scientific">Candidatus Roizmanbacteria bacterium CG2_30_33_16</name>
    <dbReference type="NCBI Taxonomy" id="1805340"/>
    <lineage>
        <taxon>Bacteria</taxon>
        <taxon>Candidatus Roizmaniibacteriota</taxon>
    </lineage>
</organism>
<dbReference type="CDD" id="cd00643">
    <property type="entry name" value="HMG-CoA_reductase_classI"/>
    <property type="match status" value="1"/>
</dbReference>
<dbReference type="InterPro" id="IPR023074">
    <property type="entry name" value="HMG_CoA_Rdtase_cat_sf"/>
</dbReference>
<dbReference type="InterPro" id="IPR009023">
    <property type="entry name" value="HMG_CoA_Rdtase_NAD(P)-bd_sf"/>
</dbReference>
<dbReference type="InterPro" id="IPR023076">
    <property type="entry name" value="HMG_CoA_Rdtase_CS"/>
</dbReference>
<dbReference type="EMBL" id="MNZM01000013">
    <property type="protein sequence ID" value="OIP86434.1"/>
    <property type="molecule type" value="Genomic_DNA"/>
</dbReference>
<dbReference type="InterPro" id="IPR002202">
    <property type="entry name" value="HMG_CoA_Rdtase"/>
</dbReference>
<dbReference type="GO" id="GO:0008299">
    <property type="term" value="P:isoprenoid biosynthetic process"/>
    <property type="evidence" value="ECO:0007669"/>
    <property type="project" value="InterPro"/>
</dbReference>
<keyword evidence="3" id="KW-0521">NADP</keyword>
<dbReference type="PANTHER" id="PTHR10572:SF24">
    <property type="entry name" value="3-HYDROXY-3-METHYLGLUTARYL-COENZYME A REDUCTASE"/>
    <property type="match status" value="1"/>
</dbReference>
<dbReference type="Pfam" id="PF00368">
    <property type="entry name" value="HMG-CoA_red"/>
    <property type="match status" value="1"/>
</dbReference>
<dbReference type="Gene3D" id="3.90.770.10">
    <property type="entry name" value="3-hydroxy-3-methylglutaryl-coenzyme A Reductase, Chain A, domain 2"/>
    <property type="match status" value="1"/>
</dbReference>
<protein>
    <recommendedName>
        <fullName evidence="2">hydroxymethylglutaryl-CoA reductase (NADPH)</fullName>
        <ecNumber evidence="2">1.1.1.34</ecNumber>
    </recommendedName>
</protein>
<evidence type="ECO:0000256" key="2">
    <source>
        <dbReference type="ARBA" id="ARBA00012999"/>
    </source>
</evidence>
<dbReference type="PROSITE" id="PS00318">
    <property type="entry name" value="HMG_COA_REDUCTASE_2"/>
    <property type="match status" value="1"/>
</dbReference>
<evidence type="ECO:0000313" key="6">
    <source>
        <dbReference type="Proteomes" id="UP000183758"/>
    </source>
</evidence>
<dbReference type="GO" id="GO:0015936">
    <property type="term" value="P:coenzyme A metabolic process"/>
    <property type="evidence" value="ECO:0007669"/>
    <property type="project" value="InterPro"/>
</dbReference>
<dbReference type="InterPro" id="IPR009029">
    <property type="entry name" value="HMG_CoA_Rdtase_sub-bd_dom_sf"/>
</dbReference>
<evidence type="ECO:0000313" key="5">
    <source>
        <dbReference type="EMBL" id="OIP86434.1"/>
    </source>
</evidence>
<evidence type="ECO:0000256" key="1">
    <source>
        <dbReference type="ARBA" id="ARBA00007661"/>
    </source>
</evidence>
<dbReference type="PRINTS" id="PR00071">
    <property type="entry name" value="HMGCOARDTASE"/>
</dbReference>
<dbReference type="SUPFAM" id="SSF55035">
    <property type="entry name" value="NAD-binding domain of HMG-CoA reductase"/>
    <property type="match status" value="1"/>
</dbReference>
<dbReference type="InterPro" id="IPR004554">
    <property type="entry name" value="HMG_CoA_Rdtase_eu_arc"/>
</dbReference>
<evidence type="ECO:0000256" key="4">
    <source>
        <dbReference type="ARBA" id="ARBA00023002"/>
    </source>
</evidence>
<comment type="caution">
    <text evidence="5">The sequence shown here is derived from an EMBL/GenBank/DDBJ whole genome shotgun (WGS) entry which is preliminary data.</text>
</comment>